<dbReference type="Proteomes" id="UP000094172">
    <property type="component" value="Unassembled WGS sequence"/>
</dbReference>
<evidence type="ECO:0000313" key="2">
    <source>
        <dbReference type="Proteomes" id="UP000094172"/>
    </source>
</evidence>
<keyword evidence="2" id="KW-1185">Reference proteome</keyword>
<protein>
    <submittedName>
        <fullName evidence="1">Uncharacterized protein</fullName>
    </submittedName>
</protein>
<reference evidence="1 2" key="1">
    <citation type="journal article" date="2016" name="Environ. Microbiol.">
        <title>New Methyloceanibacter diversity from North Sea sediments includes methanotroph containing solely the soluble methane monooxygenase.</title>
        <authorList>
            <person name="Vekeman B."/>
            <person name="Kerckhof F.M."/>
            <person name="Cremers G."/>
            <person name="de Vos P."/>
            <person name="Vandamme P."/>
            <person name="Boon N."/>
            <person name="Op den Camp H.J."/>
            <person name="Heylen K."/>
        </authorList>
    </citation>
    <scope>NUCLEOTIDE SEQUENCE [LARGE SCALE GENOMIC DNA]</scope>
    <source>
        <strain evidence="1 2">R-67176</strain>
    </source>
</reference>
<dbReference type="STRING" id="1774970.AUC70_04075"/>
<sequence>MTRPEIQEDVSRDAIAAAFQNAMASHLRSHVPGTNINEQTFLASDYLNQFHELVMLLEALPVDPSAFGPDLHRWQAVDYEEHFNRSALDNKDLAIAAYRRAPEKVREQFDSAVARLQAEALRVVAAVGQTLDNQNDLTMTCSGAASRLRVLIDDANAIANGYVSEDDGGQGAKRGQITIDTLFRLRKR</sequence>
<name>A0A1E3VN61_9HYPH</name>
<dbReference type="EMBL" id="LPWE01000011">
    <property type="protein sequence ID" value="ODR94959.1"/>
    <property type="molecule type" value="Genomic_DNA"/>
</dbReference>
<accession>A0A1E3VN61</accession>
<proteinExistence type="predicted"/>
<dbReference type="AlphaFoldDB" id="A0A1E3VN61"/>
<dbReference type="RefSeq" id="WP_069444259.1">
    <property type="nucleotide sequence ID" value="NZ_LPWE01000011.1"/>
</dbReference>
<comment type="caution">
    <text evidence="1">The sequence shown here is derived from an EMBL/GenBank/DDBJ whole genome shotgun (WGS) entry which is preliminary data.</text>
</comment>
<evidence type="ECO:0000313" key="1">
    <source>
        <dbReference type="EMBL" id="ODR94959.1"/>
    </source>
</evidence>
<organism evidence="1 2">
    <name type="scientific">Methyloceanibacter stevinii</name>
    <dbReference type="NCBI Taxonomy" id="1774970"/>
    <lineage>
        <taxon>Bacteria</taxon>
        <taxon>Pseudomonadati</taxon>
        <taxon>Pseudomonadota</taxon>
        <taxon>Alphaproteobacteria</taxon>
        <taxon>Hyphomicrobiales</taxon>
        <taxon>Hyphomicrobiaceae</taxon>
        <taxon>Methyloceanibacter</taxon>
    </lineage>
</organism>
<gene>
    <name evidence="1" type="ORF">AUC70_04075</name>
</gene>